<feature type="region of interest" description="Disordered" evidence="1">
    <location>
        <begin position="101"/>
        <end position="133"/>
    </location>
</feature>
<feature type="compositionally biased region" description="Polar residues" evidence="1">
    <location>
        <begin position="113"/>
        <end position="133"/>
    </location>
</feature>
<proteinExistence type="predicted"/>
<dbReference type="EMBL" id="AMZH03023824">
    <property type="protein sequence ID" value="RRT36274.1"/>
    <property type="molecule type" value="Genomic_DNA"/>
</dbReference>
<sequence>MRMGDKVGSQLGAETRKQFGEDRSTAAAPPGFTIMAPKFNGCRPQRTASSSTSQRPAGDTGIKDGSRLVVGSLHMDFSHTPSSSLAGLPFPIIPDLYCVPSPASPGTLPSPVNPATNVSQSPSATVSSEHCTV</sequence>
<feature type="compositionally biased region" description="Basic and acidic residues" evidence="1">
    <location>
        <begin position="14"/>
        <end position="24"/>
    </location>
</feature>
<dbReference type="AlphaFoldDB" id="A0A426XA08"/>
<evidence type="ECO:0000313" key="3">
    <source>
        <dbReference type="Proteomes" id="UP000287651"/>
    </source>
</evidence>
<gene>
    <name evidence="2" type="ORF">B296_00046905</name>
</gene>
<organism evidence="2 3">
    <name type="scientific">Ensete ventricosum</name>
    <name type="common">Abyssinian banana</name>
    <name type="synonym">Musa ensete</name>
    <dbReference type="NCBI Taxonomy" id="4639"/>
    <lineage>
        <taxon>Eukaryota</taxon>
        <taxon>Viridiplantae</taxon>
        <taxon>Streptophyta</taxon>
        <taxon>Embryophyta</taxon>
        <taxon>Tracheophyta</taxon>
        <taxon>Spermatophyta</taxon>
        <taxon>Magnoliopsida</taxon>
        <taxon>Liliopsida</taxon>
        <taxon>Zingiberales</taxon>
        <taxon>Musaceae</taxon>
        <taxon>Ensete</taxon>
    </lineage>
</organism>
<evidence type="ECO:0000256" key="1">
    <source>
        <dbReference type="SAM" id="MobiDB-lite"/>
    </source>
</evidence>
<protein>
    <submittedName>
        <fullName evidence="2">Uncharacterized protein</fullName>
    </submittedName>
</protein>
<evidence type="ECO:0000313" key="2">
    <source>
        <dbReference type="EMBL" id="RRT36274.1"/>
    </source>
</evidence>
<comment type="caution">
    <text evidence="2">The sequence shown here is derived from an EMBL/GenBank/DDBJ whole genome shotgun (WGS) entry which is preliminary data.</text>
</comment>
<reference evidence="2 3" key="1">
    <citation type="journal article" date="2014" name="Agronomy (Basel)">
        <title>A Draft Genome Sequence for Ensete ventricosum, the Drought-Tolerant Tree Against Hunger.</title>
        <authorList>
            <person name="Harrison J."/>
            <person name="Moore K.A."/>
            <person name="Paszkiewicz K."/>
            <person name="Jones T."/>
            <person name="Grant M."/>
            <person name="Ambacheew D."/>
            <person name="Muzemil S."/>
            <person name="Studholme D.J."/>
        </authorList>
    </citation>
    <scope>NUCLEOTIDE SEQUENCE [LARGE SCALE GENOMIC DNA]</scope>
</reference>
<dbReference type="Proteomes" id="UP000287651">
    <property type="component" value="Unassembled WGS sequence"/>
</dbReference>
<feature type="region of interest" description="Disordered" evidence="1">
    <location>
        <begin position="1"/>
        <end position="65"/>
    </location>
</feature>
<name>A0A426XA08_ENSVE</name>
<accession>A0A426XA08</accession>
<feature type="compositionally biased region" description="Polar residues" evidence="1">
    <location>
        <begin position="46"/>
        <end position="55"/>
    </location>
</feature>